<evidence type="ECO:0000313" key="2">
    <source>
        <dbReference type="Proteomes" id="UP001189429"/>
    </source>
</evidence>
<evidence type="ECO:0008006" key="3">
    <source>
        <dbReference type="Google" id="ProtNLM"/>
    </source>
</evidence>
<proteinExistence type="predicted"/>
<dbReference type="EMBL" id="CAUYUJ010021741">
    <property type="protein sequence ID" value="CAK0906768.1"/>
    <property type="molecule type" value="Genomic_DNA"/>
</dbReference>
<reference evidence="1" key="1">
    <citation type="submission" date="2023-10" db="EMBL/GenBank/DDBJ databases">
        <authorList>
            <person name="Chen Y."/>
            <person name="Shah S."/>
            <person name="Dougan E. K."/>
            <person name="Thang M."/>
            <person name="Chan C."/>
        </authorList>
    </citation>
    <scope>NUCLEOTIDE SEQUENCE [LARGE SCALE GENOMIC DNA]</scope>
</reference>
<dbReference type="InterPro" id="IPR013761">
    <property type="entry name" value="SAM/pointed_sf"/>
</dbReference>
<sequence length="109" mass="11562">MPAAMPGLVAALSGQEWLRGHVPTFAEQGVDDLETLFPLREQGLTDAGVNIGHKTKLRNATSKRTSGGAKSVPAVALQAREQTLAKVRNSRNLPCPIHAPRKSFALAPA</sequence>
<keyword evidence="2" id="KW-1185">Reference proteome</keyword>
<protein>
    <recommendedName>
        <fullName evidence="3">SAM domain-containing protein</fullName>
    </recommendedName>
</protein>
<comment type="caution">
    <text evidence="1">The sequence shown here is derived from an EMBL/GenBank/DDBJ whole genome shotgun (WGS) entry which is preliminary data.</text>
</comment>
<organism evidence="1 2">
    <name type="scientific">Prorocentrum cordatum</name>
    <dbReference type="NCBI Taxonomy" id="2364126"/>
    <lineage>
        <taxon>Eukaryota</taxon>
        <taxon>Sar</taxon>
        <taxon>Alveolata</taxon>
        <taxon>Dinophyceae</taxon>
        <taxon>Prorocentrales</taxon>
        <taxon>Prorocentraceae</taxon>
        <taxon>Prorocentrum</taxon>
    </lineage>
</organism>
<dbReference type="Gene3D" id="1.10.150.50">
    <property type="entry name" value="Transcription Factor, Ets-1"/>
    <property type="match status" value="1"/>
</dbReference>
<gene>
    <name evidence="1" type="ORF">PCOR1329_LOCUS81980</name>
</gene>
<accession>A0ABN9Y2T0</accession>
<evidence type="ECO:0000313" key="1">
    <source>
        <dbReference type="EMBL" id="CAK0906768.1"/>
    </source>
</evidence>
<dbReference type="SUPFAM" id="SSF47769">
    <property type="entry name" value="SAM/Pointed domain"/>
    <property type="match status" value="1"/>
</dbReference>
<dbReference type="Proteomes" id="UP001189429">
    <property type="component" value="Unassembled WGS sequence"/>
</dbReference>
<name>A0ABN9Y2T0_9DINO</name>